<feature type="compositionally biased region" description="Low complexity" evidence="3">
    <location>
        <begin position="186"/>
        <end position="200"/>
    </location>
</feature>
<proteinExistence type="predicted"/>
<gene>
    <name evidence="5" type="ORF">DL89DRAFT_85584</name>
</gene>
<feature type="domain" description="RRM" evidence="4">
    <location>
        <begin position="86"/>
        <end position="160"/>
    </location>
</feature>
<dbReference type="GO" id="GO:0003723">
    <property type="term" value="F:RNA binding"/>
    <property type="evidence" value="ECO:0007669"/>
    <property type="project" value="UniProtKB-UniRule"/>
</dbReference>
<evidence type="ECO:0000256" key="3">
    <source>
        <dbReference type="SAM" id="MobiDB-lite"/>
    </source>
</evidence>
<feature type="compositionally biased region" description="Pro residues" evidence="3">
    <location>
        <begin position="217"/>
        <end position="230"/>
    </location>
</feature>
<dbReference type="GeneID" id="63808808"/>
<keyword evidence="1 2" id="KW-0694">RNA-binding</keyword>
<dbReference type="STRING" id="61395.A0A1Y1WIN9"/>
<dbReference type="PANTHER" id="PTHR23236:SF11">
    <property type="entry name" value="EUKARYOTIC TRANSLATION INITIATION FACTOR 4H"/>
    <property type="match status" value="1"/>
</dbReference>
<evidence type="ECO:0000256" key="2">
    <source>
        <dbReference type="PROSITE-ProRule" id="PRU00176"/>
    </source>
</evidence>
<dbReference type="PANTHER" id="PTHR23236">
    <property type="entry name" value="EUKARYOTIC TRANSLATION INITIATION FACTOR 4B/4H"/>
    <property type="match status" value="1"/>
</dbReference>
<evidence type="ECO:0000313" key="5">
    <source>
        <dbReference type="EMBL" id="ORX72964.1"/>
    </source>
</evidence>
<dbReference type="InterPro" id="IPR035979">
    <property type="entry name" value="RBD_domain_sf"/>
</dbReference>
<dbReference type="InterPro" id="IPR012677">
    <property type="entry name" value="Nucleotide-bd_a/b_plait_sf"/>
</dbReference>
<dbReference type="SUPFAM" id="SSF54928">
    <property type="entry name" value="RNA-binding domain, RBD"/>
    <property type="match status" value="1"/>
</dbReference>
<feature type="compositionally biased region" description="Basic and acidic residues" evidence="3">
    <location>
        <begin position="67"/>
        <end position="76"/>
    </location>
</feature>
<dbReference type="GO" id="GO:0005730">
    <property type="term" value="C:nucleolus"/>
    <property type="evidence" value="ECO:0007669"/>
    <property type="project" value="TreeGrafter"/>
</dbReference>
<feature type="region of interest" description="Disordered" evidence="3">
    <location>
        <begin position="1"/>
        <end position="85"/>
    </location>
</feature>
<organism evidence="5 6">
    <name type="scientific">Linderina pennispora</name>
    <dbReference type="NCBI Taxonomy" id="61395"/>
    <lineage>
        <taxon>Eukaryota</taxon>
        <taxon>Fungi</taxon>
        <taxon>Fungi incertae sedis</taxon>
        <taxon>Zoopagomycota</taxon>
        <taxon>Kickxellomycotina</taxon>
        <taxon>Kickxellomycetes</taxon>
        <taxon>Kickxellales</taxon>
        <taxon>Kickxellaceae</taxon>
        <taxon>Linderina</taxon>
    </lineage>
</organism>
<sequence length="315" mass="34017">MPAKKKGNKGQKMSLNDFLNDGPTTSSWADEDMELPSAPMAVAAPRSSLADAPDRKDMVGRSSDSWAAREPREPRGPVEFPTNPPFTSFVGNLPFSVDEDQLRDFFSGVTTVRLIRDHATERLKGFGYVEFETLEDLKQAVEKDGAEFSGRQIRVNVSEQREERARSGGARTAMPSGARRARRASTSRLGSGRQAASRAPPARPPRPSRLRRGGCPRSPPTSRPGSPPTSRPRRLARAMRAGARWPARSPSSRAGRPRLSAAEAARVRRAAAGRPAGSSSAKAEPATTAAAGGAEVVHFCSPFLYLNSTQRIMSI</sequence>
<evidence type="ECO:0000256" key="1">
    <source>
        <dbReference type="ARBA" id="ARBA00022884"/>
    </source>
</evidence>
<dbReference type="RefSeq" id="XP_040746304.1">
    <property type="nucleotide sequence ID" value="XM_040892160.1"/>
</dbReference>
<dbReference type="AlphaFoldDB" id="A0A1Y1WIN9"/>
<dbReference type="Gene3D" id="3.30.70.330">
    <property type="match status" value="1"/>
</dbReference>
<dbReference type="Pfam" id="PF00076">
    <property type="entry name" value="RRM_1"/>
    <property type="match status" value="1"/>
</dbReference>
<protein>
    <submittedName>
        <fullName evidence="5">RNA-binding domain-containing protein</fullName>
    </submittedName>
</protein>
<dbReference type="OrthoDB" id="48651at2759"/>
<feature type="region of interest" description="Disordered" evidence="3">
    <location>
        <begin position="152"/>
        <end position="287"/>
    </location>
</feature>
<accession>A0A1Y1WIN9</accession>
<feature type="compositionally biased region" description="Low complexity" evidence="3">
    <location>
        <begin position="238"/>
        <end position="287"/>
    </location>
</feature>
<reference evidence="5 6" key="1">
    <citation type="submission" date="2016-07" db="EMBL/GenBank/DDBJ databases">
        <title>Pervasive Adenine N6-methylation of Active Genes in Fungi.</title>
        <authorList>
            <consortium name="DOE Joint Genome Institute"/>
            <person name="Mondo S.J."/>
            <person name="Dannebaum R.O."/>
            <person name="Kuo R.C."/>
            <person name="Labutti K."/>
            <person name="Haridas S."/>
            <person name="Kuo A."/>
            <person name="Salamov A."/>
            <person name="Ahrendt S.R."/>
            <person name="Lipzen A."/>
            <person name="Sullivan W."/>
            <person name="Andreopoulos W.B."/>
            <person name="Clum A."/>
            <person name="Lindquist E."/>
            <person name="Daum C."/>
            <person name="Ramamoorthy G.K."/>
            <person name="Gryganskyi A."/>
            <person name="Culley D."/>
            <person name="Magnuson J.K."/>
            <person name="James T.Y."/>
            <person name="O'Malley M.A."/>
            <person name="Stajich J.E."/>
            <person name="Spatafora J.W."/>
            <person name="Visel A."/>
            <person name="Grigoriev I.V."/>
        </authorList>
    </citation>
    <scope>NUCLEOTIDE SEQUENCE [LARGE SCALE GENOMIC DNA]</scope>
    <source>
        <strain evidence="5 6">ATCC 12442</strain>
    </source>
</reference>
<keyword evidence="6" id="KW-1185">Reference proteome</keyword>
<evidence type="ECO:0000259" key="4">
    <source>
        <dbReference type="PROSITE" id="PS50102"/>
    </source>
</evidence>
<name>A0A1Y1WIN9_9FUNG</name>
<dbReference type="PROSITE" id="PS50102">
    <property type="entry name" value="RRM"/>
    <property type="match status" value="1"/>
</dbReference>
<dbReference type="Proteomes" id="UP000193922">
    <property type="component" value="Unassembled WGS sequence"/>
</dbReference>
<dbReference type="SMART" id="SM00360">
    <property type="entry name" value="RRM"/>
    <property type="match status" value="1"/>
</dbReference>
<evidence type="ECO:0000313" key="6">
    <source>
        <dbReference type="Proteomes" id="UP000193922"/>
    </source>
</evidence>
<dbReference type="InterPro" id="IPR000504">
    <property type="entry name" value="RRM_dom"/>
</dbReference>
<dbReference type="EMBL" id="MCFD01000002">
    <property type="protein sequence ID" value="ORX72964.1"/>
    <property type="molecule type" value="Genomic_DNA"/>
</dbReference>
<comment type="caution">
    <text evidence="5">The sequence shown here is derived from an EMBL/GenBank/DDBJ whole genome shotgun (WGS) entry which is preliminary data.</text>
</comment>